<dbReference type="Proteomes" id="UP000580856">
    <property type="component" value="Unassembled WGS sequence"/>
</dbReference>
<evidence type="ECO:0000313" key="2">
    <source>
        <dbReference type="Proteomes" id="UP000580856"/>
    </source>
</evidence>
<comment type="caution">
    <text evidence="1">The sequence shown here is derived from an EMBL/GenBank/DDBJ whole genome shotgun (WGS) entry which is preliminary data.</text>
</comment>
<dbReference type="RefSeq" id="WP_167941768.1">
    <property type="nucleotide sequence ID" value="NZ_JAATJA010000002.1"/>
</dbReference>
<reference evidence="1 2" key="1">
    <citation type="submission" date="2020-03" db="EMBL/GenBank/DDBJ databases">
        <title>Genomic Encyclopedia of Type Strains, Phase IV (KMG-IV): sequencing the most valuable type-strain genomes for metagenomic binning, comparative biology and taxonomic classification.</title>
        <authorList>
            <person name="Goeker M."/>
        </authorList>
    </citation>
    <scope>NUCLEOTIDE SEQUENCE [LARGE SCALE GENOMIC DNA]</scope>
    <source>
        <strain evidence="1 2">DSM 24233</strain>
    </source>
</reference>
<evidence type="ECO:0000313" key="1">
    <source>
        <dbReference type="EMBL" id="NJB68725.1"/>
    </source>
</evidence>
<keyword evidence="2" id="KW-1185">Reference proteome</keyword>
<sequence>MTIIARRRLFVVLAGLVAMLCMGMGGTTSTDMVKRIPQPDRSFTVYVVDVEDVSYVVEDFSVDGMTMVPVFIGRAEASIDFANVSSVAFIHSGKKLVASVSFRDGDEREVTVNPDTQFYGRVKWGLMRLAARDIRSLTFRGTGANE</sequence>
<name>A0A846QTD2_9BACT</name>
<gene>
    <name evidence="1" type="ORF">GGQ74_002398</name>
</gene>
<dbReference type="EMBL" id="JAATJA010000002">
    <property type="protein sequence ID" value="NJB68725.1"/>
    <property type="molecule type" value="Genomic_DNA"/>
</dbReference>
<protein>
    <submittedName>
        <fullName evidence="1">Uncharacterized protein</fullName>
    </submittedName>
</protein>
<proteinExistence type="predicted"/>
<accession>A0A846QTD2</accession>
<organism evidence="1 2">
    <name type="scientific">Desulfobaculum xiamenense</name>
    <dbReference type="NCBI Taxonomy" id="995050"/>
    <lineage>
        <taxon>Bacteria</taxon>
        <taxon>Pseudomonadati</taxon>
        <taxon>Thermodesulfobacteriota</taxon>
        <taxon>Desulfovibrionia</taxon>
        <taxon>Desulfovibrionales</taxon>
        <taxon>Desulfovibrionaceae</taxon>
        <taxon>Desulfobaculum</taxon>
    </lineage>
</organism>
<dbReference type="AlphaFoldDB" id="A0A846QTD2"/>